<evidence type="ECO:0000313" key="2">
    <source>
        <dbReference type="Proteomes" id="UP000825935"/>
    </source>
</evidence>
<proteinExistence type="predicted"/>
<keyword evidence="2" id="KW-1185">Reference proteome</keyword>
<accession>A0A8T2UZE9</accession>
<name>A0A8T2UZE9_CERRI</name>
<dbReference type="Proteomes" id="UP000825935">
    <property type="component" value="Chromosome 4"/>
</dbReference>
<evidence type="ECO:0000313" key="1">
    <source>
        <dbReference type="EMBL" id="KAH7438905.1"/>
    </source>
</evidence>
<dbReference type="EMBL" id="CM035409">
    <property type="protein sequence ID" value="KAH7438905.1"/>
    <property type="molecule type" value="Genomic_DNA"/>
</dbReference>
<organism evidence="1 2">
    <name type="scientific">Ceratopteris richardii</name>
    <name type="common">Triangle waterfern</name>
    <dbReference type="NCBI Taxonomy" id="49495"/>
    <lineage>
        <taxon>Eukaryota</taxon>
        <taxon>Viridiplantae</taxon>
        <taxon>Streptophyta</taxon>
        <taxon>Embryophyta</taxon>
        <taxon>Tracheophyta</taxon>
        <taxon>Polypodiopsida</taxon>
        <taxon>Polypodiidae</taxon>
        <taxon>Polypodiales</taxon>
        <taxon>Pteridineae</taxon>
        <taxon>Pteridaceae</taxon>
        <taxon>Parkerioideae</taxon>
        <taxon>Ceratopteris</taxon>
    </lineage>
</organism>
<sequence length="103" mass="11212">MQELQKEGEIAWREWRLIEGGLARLSNRGFFLPLVGLVVSIGPFNYSLNHAKIIHPDLFPNLSNVAVTCQGTDRLLDFSSILSNVPRNSPGLAVSPSTPSAAP</sequence>
<protein>
    <submittedName>
        <fullName evidence="1">Uncharacterized protein</fullName>
    </submittedName>
</protein>
<gene>
    <name evidence="1" type="ORF">KP509_04G036100</name>
</gene>
<comment type="caution">
    <text evidence="1">The sequence shown here is derived from an EMBL/GenBank/DDBJ whole genome shotgun (WGS) entry which is preliminary data.</text>
</comment>
<dbReference type="AlphaFoldDB" id="A0A8T2UZE9"/>
<reference evidence="1" key="1">
    <citation type="submission" date="2021-08" db="EMBL/GenBank/DDBJ databases">
        <title>WGS assembly of Ceratopteris richardii.</title>
        <authorList>
            <person name="Marchant D.B."/>
            <person name="Chen G."/>
            <person name="Jenkins J."/>
            <person name="Shu S."/>
            <person name="Leebens-Mack J."/>
            <person name="Grimwood J."/>
            <person name="Schmutz J."/>
            <person name="Soltis P."/>
            <person name="Soltis D."/>
            <person name="Chen Z.-H."/>
        </authorList>
    </citation>
    <scope>NUCLEOTIDE SEQUENCE</scope>
    <source>
        <strain evidence="1">Whitten #5841</strain>
        <tissue evidence="1">Leaf</tissue>
    </source>
</reference>